<feature type="region of interest" description="Disordered" evidence="1">
    <location>
        <begin position="1"/>
        <end position="31"/>
    </location>
</feature>
<sequence length="385" mass="43778">MTSRINDPYSRITGFSRTPTTKPNTKSDTFSVSSPKYATLVKSVNVENRTRMEIVTWDNLCIPYHLDARSPANPEVVRVEVSVKPCAGARPDYNGMHDLMQHVPAEMVDYIDKSLKGQDLEHATVVPNGTLYFYWDIPLELLQRSPGGVHVEALGIVVRLAKHHKGAAIYPADYQPPDIEVTGEGISASFNKIDYTIDGIWINLKGTTTRFLCKNQNDDTQPEGLIIHSNGQERSYRINELSSNGFYMSEQDAASSRGETAAEVSQAQKAYQQQVDRDYERRIKEDQTNYDRRQKEDQIARDAENREYERRIKDAEREARELREKLTLHREERAYVDQRADKRESGTNIRRAAILSLVQGAVGLMVSGPKGLEQIIKIFTSLKRE</sequence>
<feature type="compositionally biased region" description="Basic and acidic residues" evidence="1">
    <location>
        <begin position="275"/>
        <end position="302"/>
    </location>
</feature>
<evidence type="ECO:0000313" key="2">
    <source>
        <dbReference type="EMBL" id="QBJ02699.1"/>
    </source>
</evidence>
<evidence type="ECO:0000256" key="1">
    <source>
        <dbReference type="SAM" id="MobiDB-lite"/>
    </source>
</evidence>
<feature type="compositionally biased region" description="Polar residues" evidence="1">
    <location>
        <begin position="13"/>
        <end position="31"/>
    </location>
</feature>
<accession>A0A481W4G4</accession>
<gene>
    <name evidence="2" type="ORF">PSA21_172</name>
</gene>
<dbReference type="Proteomes" id="UP000294134">
    <property type="component" value="Segment"/>
</dbReference>
<evidence type="ECO:0000313" key="3">
    <source>
        <dbReference type="Proteomes" id="UP000294134"/>
    </source>
</evidence>
<feature type="region of interest" description="Disordered" evidence="1">
    <location>
        <begin position="271"/>
        <end position="302"/>
    </location>
</feature>
<keyword evidence="3" id="KW-1185">Reference proteome</keyword>
<reference evidence="2 3" key="1">
    <citation type="submission" date="2019-02" db="EMBL/GenBank/DDBJ databases">
        <authorList>
            <person name="Frampton R.A."/>
            <person name="Wojtus J.K."/>
            <person name="Fineran P.C."/>
            <person name="Hendrickson H.L."/>
        </authorList>
    </citation>
    <scope>NUCLEOTIDE SEQUENCE [LARGE SCALE GENOMIC DNA]</scope>
</reference>
<organism evidence="2 3">
    <name type="scientific">Pseudomonas phage Psa21</name>
    <dbReference type="NCBI Taxonomy" id="2530023"/>
    <lineage>
        <taxon>Viruses</taxon>
        <taxon>Duplodnaviria</taxon>
        <taxon>Heunggongvirae</taxon>
        <taxon>Uroviricota</taxon>
        <taxon>Caudoviricetes</taxon>
        <taxon>Chimalliviridae</taxon>
        <taxon>Tepukevirus</taxon>
        <taxon>Tepukevirus Psa21</taxon>
    </lineage>
</organism>
<protein>
    <submittedName>
        <fullName evidence="2">Uncharacterized protein</fullName>
    </submittedName>
</protein>
<name>A0A481W4G4_9CAUD</name>
<dbReference type="EMBL" id="MK552327">
    <property type="protein sequence ID" value="QBJ02699.1"/>
    <property type="molecule type" value="Genomic_DNA"/>
</dbReference>
<proteinExistence type="predicted"/>